<feature type="compositionally biased region" description="Basic and acidic residues" evidence="1">
    <location>
        <begin position="111"/>
        <end position="122"/>
    </location>
</feature>
<feature type="compositionally biased region" description="Low complexity" evidence="1">
    <location>
        <begin position="384"/>
        <end position="401"/>
    </location>
</feature>
<feature type="non-terminal residue" evidence="2">
    <location>
        <position position="1"/>
    </location>
</feature>
<dbReference type="EMBL" id="CENE01000043">
    <property type="protein sequence ID" value="CEQ43010.1"/>
    <property type="molecule type" value="Genomic_DNA"/>
</dbReference>
<dbReference type="AlphaFoldDB" id="A0A0D6ETT4"/>
<evidence type="ECO:0000256" key="1">
    <source>
        <dbReference type="SAM" id="MobiDB-lite"/>
    </source>
</evidence>
<protein>
    <submittedName>
        <fullName evidence="2">SPOSA6832_04879-mRNA-1:cds</fullName>
    </submittedName>
</protein>
<reference evidence="3" key="1">
    <citation type="submission" date="2015-02" db="EMBL/GenBank/DDBJ databases">
        <authorList>
            <person name="Gon?alves P."/>
        </authorList>
    </citation>
    <scope>NUCLEOTIDE SEQUENCE [LARGE SCALE GENOMIC DNA]</scope>
</reference>
<sequence length="506" mass="54146">MEPSARPSLAASEWLFLDKLESLPSSEHIALEIQCHVRLEGGTAALATAEKQLESTRKDLTPLVSKARANLDSFSESTRAELQRLSEASAQPHSGVMIGADGVPVILDQVEPPREDKGKGVDRSGSVSSSDASQNPAAAASAFFSKVHSQLASNANVQDLGKNLSSLSSNLTTNLSSLQNQLAHLDLGESSKVAEDYLHKGETWFAEFTHEVGRLANDAVKVVPPIEAEPSKSLTQAEQVALGRREMLLYKLRTDSSAFFVDPAQPPPSSSSASPSADAASTPQPDTRESFSRFLQSIENRGGFEGPTFTAQVEAERAAGGEALEKTWKEVVREGGLSNEAFWVRYLFRVRGIEEEEERRRRVLQDAQQDDEDFSWDMDDEENAPAPTSPSTARPSTVPSTIAPSSAAALSESTIPASVSAGATTPRSNAPEATAVPSTPQSLPLASPRASSDGTSSYDVVGEKSGNPSVNGDADADAEETTVERSSVTPTKTEHHRDEEEDSDWE</sequence>
<proteinExistence type="predicted"/>
<feature type="compositionally biased region" description="Polar residues" evidence="1">
    <location>
        <begin position="411"/>
        <end position="428"/>
    </location>
</feature>
<name>A0A0D6ETT4_SPOSA</name>
<feature type="region of interest" description="Disordered" evidence="1">
    <location>
        <begin position="260"/>
        <end position="290"/>
    </location>
</feature>
<keyword evidence="3" id="KW-1185">Reference proteome</keyword>
<feature type="region of interest" description="Disordered" evidence="1">
    <location>
        <begin position="357"/>
        <end position="506"/>
    </location>
</feature>
<dbReference type="OrthoDB" id="73788at2759"/>
<accession>A0A0D6ETT4</accession>
<gene>
    <name evidence="2" type="primary">SPOSA6832_04879</name>
</gene>
<feature type="compositionally biased region" description="Low complexity" evidence="1">
    <location>
        <begin position="123"/>
        <end position="133"/>
    </location>
</feature>
<feature type="compositionally biased region" description="Low complexity" evidence="1">
    <location>
        <begin position="270"/>
        <end position="285"/>
    </location>
</feature>
<dbReference type="Proteomes" id="UP000243876">
    <property type="component" value="Unassembled WGS sequence"/>
</dbReference>
<evidence type="ECO:0000313" key="2">
    <source>
        <dbReference type="EMBL" id="CEQ43010.1"/>
    </source>
</evidence>
<feature type="compositionally biased region" description="Polar residues" evidence="1">
    <location>
        <begin position="436"/>
        <end position="458"/>
    </location>
</feature>
<organism evidence="2 3">
    <name type="scientific">Sporidiobolus salmonicolor</name>
    <name type="common">Yeast-like fungus</name>
    <name type="synonym">Sporobolomyces salmonicolor</name>
    <dbReference type="NCBI Taxonomy" id="5005"/>
    <lineage>
        <taxon>Eukaryota</taxon>
        <taxon>Fungi</taxon>
        <taxon>Dikarya</taxon>
        <taxon>Basidiomycota</taxon>
        <taxon>Pucciniomycotina</taxon>
        <taxon>Microbotryomycetes</taxon>
        <taxon>Sporidiobolales</taxon>
        <taxon>Sporidiobolaceae</taxon>
        <taxon>Sporobolomyces</taxon>
    </lineage>
</organism>
<feature type="compositionally biased region" description="Acidic residues" evidence="1">
    <location>
        <begin position="368"/>
        <end position="383"/>
    </location>
</feature>
<evidence type="ECO:0000313" key="3">
    <source>
        <dbReference type="Proteomes" id="UP000243876"/>
    </source>
</evidence>
<feature type="region of interest" description="Disordered" evidence="1">
    <location>
        <begin position="111"/>
        <end position="133"/>
    </location>
</feature>